<feature type="transmembrane region" description="Helical" evidence="5">
    <location>
        <begin position="174"/>
        <end position="193"/>
    </location>
</feature>
<dbReference type="PANTHER" id="PTHR37422:SF17">
    <property type="entry name" value="O-ANTIGEN LIGASE"/>
    <property type="match status" value="1"/>
</dbReference>
<feature type="transmembrane region" description="Helical" evidence="5">
    <location>
        <begin position="281"/>
        <end position="299"/>
    </location>
</feature>
<dbReference type="GO" id="GO:0016020">
    <property type="term" value="C:membrane"/>
    <property type="evidence" value="ECO:0007669"/>
    <property type="project" value="UniProtKB-SubCell"/>
</dbReference>
<dbReference type="EMBL" id="PDSK01000048">
    <property type="protein sequence ID" value="PIE35299.1"/>
    <property type="molecule type" value="Genomic_DNA"/>
</dbReference>
<feature type="domain" description="O-antigen ligase-related" evidence="6">
    <location>
        <begin position="289"/>
        <end position="441"/>
    </location>
</feature>
<evidence type="ECO:0000313" key="7">
    <source>
        <dbReference type="EMBL" id="PIE35299.1"/>
    </source>
</evidence>
<gene>
    <name evidence="7" type="ORF">CSA56_04790</name>
</gene>
<evidence type="ECO:0000256" key="5">
    <source>
        <dbReference type="SAM" id="Phobius"/>
    </source>
</evidence>
<keyword evidence="3 5" id="KW-1133">Transmembrane helix</keyword>
<dbReference type="InterPro" id="IPR007016">
    <property type="entry name" value="O-antigen_ligase-rel_domated"/>
</dbReference>
<evidence type="ECO:0000256" key="4">
    <source>
        <dbReference type="ARBA" id="ARBA00023136"/>
    </source>
</evidence>
<feature type="transmembrane region" description="Helical" evidence="5">
    <location>
        <begin position="464"/>
        <end position="485"/>
    </location>
</feature>
<evidence type="ECO:0000259" key="6">
    <source>
        <dbReference type="Pfam" id="PF04932"/>
    </source>
</evidence>
<comment type="caution">
    <text evidence="7">The sequence shown here is derived from an EMBL/GenBank/DDBJ whole genome shotgun (WGS) entry which is preliminary data.</text>
</comment>
<name>A0A2G6KKE3_9BACT</name>
<reference evidence="7 8" key="1">
    <citation type="submission" date="2017-10" db="EMBL/GenBank/DDBJ databases">
        <title>Novel microbial diversity and functional potential in the marine mammal oral microbiome.</title>
        <authorList>
            <person name="Dudek N.K."/>
            <person name="Sun C.L."/>
            <person name="Burstein D."/>
            <person name="Kantor R.S."/>
            <person name="Aliaga Goltsman D.S."/>
            <person name="Bik E.M."/>
            <person name="Thomas B.C."/>
            <person name="Banfield J.F."/>
            <person name="Relman D.A."/>
        </authorList>
    </citation>
    <scope>NUCLEOTIDE SEQUENCE [LARGE SCALE GENOMIC DNA]</scope>
    <source>
        <strain evidence="7">DOLJORAL78_47_16</strain>
    </source>
</reference>
<feature type="transmembrane region" description="Helical" evidence="5">
    <location>
        <begin position="305"/>
        <end position="321"/>
    </location>
</feature>
<evidence type="ECO:0000256" key="1">
    <source>
        <dbReference type="ARBA" id="ARBA00004141"/>
    </source>
</evidence>
<dbReference type="InterPro" id="IPR051533">
    <property type="entry name" value="WaaL-like"/>
</dbReference>
<comment type="subcellular location">
    <subcellularLocation>
        <location evidence="1">Membrane</location>
        <topology evidence="1">Multi-pass membrane protein</topology>
    </subcellularLocation>
</comment>
<feature type="transmembrane region" description="Helical" evidence="5">
    <location>
        <begin position="256"/>
        <end position="274"/>
    </location>
</feature>
<feature type="transmembrane region" description="Helical" evidence="5">
    <location>
        <begin position="128"/>
        <end position="154"/>
    </location>
</feature>
<feature type="transmembrane region" description="Helical" evidence="5">
    <location>
        <begin position="86"/>
        <end position="107"/>
    </location>
</feature>
<evidence type="ECO:0000256" key="2">
    <source>
        <dbReference type="ARBA" id="ARBA00022692"/>
    </source>
</evidence>
<feature type="transmembrane region" description="Helical" evidence="5">
    <location>
        <begin position="63"/>
        <end position="80"/>
    </location>
</feature>
<evidence type="ECO:0000256" key="3">
    <source>
        <dbReference type="ARBA" id="ARBA00022989"/>
    </source>
</evidence>
<feature type="transmembrane region" description="Helical" evidence="5">
    <location>
        <begin position="333"/>
        <end position="354"/>
    </location>
</feature>
<evidence type="ECO:0000313" key="8">
    <source>
        <dbReference type="Proteomes" id="UP000230821"/>
    </source>
</evidence>
<dbReference type="AlphaFoldDB" id="A0A2G6KKE3"/>
<accession>A0A2G6KKE3</accession>
<dbReference type="PANTHER" id="PTHR37422">
    <property type="entry name" value="TEICHURONIC ACID BIOSYNTHESIS PROTEIN TUAE"/>
    <property type="match status" value="1"/>
</dbReference>
<protein>
    <recommendedName>
        <fullName evidence="6">O-antigen ligase-related domain-containing protein</fullName>
    </recommendedName>
</protein>
<feature type="transmembrane region" description="Helical" evidence="5">
    <location>
        <begin position="205"/>
        <end position="225"/>
    </location>
</feature>
<keyword evidence="2 5" id="KW-0812">Transmembrane</keyword>
<feature type="transmembrane region" description="Helical" evidence="5">
    <location>
        <begin position="432"/>
        <end position="452"/>
    </location>
</feature>
<proteinExistence type="predicted"/>
<dbReference type="Proteomes" id="UP000230821">
    <property type="component" value="Unassembled WGS sequence"/>
</dbReference>
<organism evidence="7 8">
    <name type="scientific">candidate division KSB3 bacterium</name>
    <dbReference type="NCBI Taxonomy" id="2044937"/>
    <lineage>
        <taxon>Bacteria</taxon>
        <taxon>candidate division KSB3</taxon>
    </lineage>
</organism>
<sequence length="517" mass="58506">MNNHQDSHQAELKKNPLYATSFAFSPLRVVRNAVNKLSRESWEILITGISAFIFVQFYKSSPLVITIVVVGVVIIVPIFIKKTEYAAIFLAVVLPFQDFHIVSIIHFKRLIIWSISAYLLMRHLLQPQVVFIHSLARFTKILIVFITALIVSLIKAASELHSSQFLTVSFLKSAALSEVLVIIEGSLIVYLVYYSIRSWQQLRKLFVMAILGSAVISCLGIIQYYHEGPPDVLSFLYAESYQFYGRAVSVFLSPNYLGGFLAPMIIIAFVFLIWGPITKNVKLYLILPALLLNLWAITLTFSRGAMLQVFFGIVVVEYLYARHISAKTLSWKVVFMALFAIGIILAGIGSYDIYMRSRLSGYSEASYRRAFYNIHQTNDFYRKRAAVRALQTFAKHPIFGTGYGTFQAKGLAGLETFGMAVHNQYLKILAEMGLFGFIPFLILLGIVIKTCFDIWKKLQERQEVRVFPFLCLSGMGAIAFGYLVADFLVTLNVSGYLWIFSGSIFTVQRLCQENNTL</sequence>
<keyword evidence="4 5" id="KW-0472">Membrane</keyword>
<dbReference type="Pfam" id="PF04932">
    <property type="entry name" value="Wzy_C"/>
    <property type="match status" value="1"/>
</dbReference>